<evidence type="ECO:0000256" key="2">
    <source>
        <dbReference type="ARBA" id="ARBA00022475"/>
    </source>
</evidence>
<sequence length="88" mass="9215">MTALIMVVLTLVGVTGTVVALTGAPDRQAIPLSIFGLALTVLFVLLQAPDVALSQLTIGGIVVPLMVMLTIRAVRRQTDDGNTEESAR</sequence>
<evidence type="ECO:0000256" key="1">
    <source>
        <dbReference type="ARBA" id="ARBA00004651"/>
    </source>
</evidence>
<evidence type="ECO:0000256" key="6">
    <source>
        <dbReference type="SAM" id="Phobius"/>
    </source>
</evidence>
<evidence type="ECO:0000259" key="7">
    <source>
        <dbReference type="Pfam" id="PF13244"/>
    </source>
</evidence>
<dbReference type="GO" id="GO:0005886">
    <property type="term" value="C:plasma membrane"/>
    <property type="evidence" value="ECO:0007669"/>
    <property type="project" value="UniProtKB-SubCell"/>
</dbReference>
<evidence type="ECO:0000313" key="9">
    <source>
        <dbReference type="Proteomes" id="UP000192284"/>
    </source>
</evidence>
<dbReference type="RefSeq" id="WP_083111628.1">
    <property type="nucleotide sequence ID" value="NZ_JACKTS010000031.1"/>
</dbReference>
<dbReference type="Proteomes" id="UP000192284">
    <property type="component" value="Unassembled WGS sequence"/>
</dbReference>
<dbReference type="InterPro" id="IPR025383">
    <property type="entry name" value="MrpA_C/MbhD"/>
</dbReference>
<feature type="transmembrane region" description="Helical" evidence="6">
    <location>
        <begin position="30"/>
        <end position="46"/>
    </location>
</feature>
<feature type="domain" description="MrpA C-terminal/MbhD" evidence="7">
    <location>
        <begin position="18"/>
        <end position="76"/>
    </location>
</feature>
<keyword evidence="4 6" id="KW-1133">Transmembrane helix</keyword>
<dbReference type="OrthoDB" id="4337946at2"/>
<feature type="transmembrane region" description="Helical" evidence="6">
    <location>
        <begin position="53"/>
        <end position="74"/>
    </location>
</feature>
<evidence type="ECO:0000313" key="8">
    <source>
        <dbReference type="EMBL" id="ORA25371.1"/>
    </source>
</evidence>
<comment type="subcellular location">
    <subcellularLocation>
        <location evidence="1">Cell membrane</location>
        <topology evidence="1">Multi-pass membrane protein</topology>
    </subcellularLocation>
</comment>
<evidence type="ECO:0000256" key="3">
    <source>
        <dbReference type="ARBA" id="ARBA00022692"/>
    </source>
</evidence>
<evidence type="ECO:0000256" key="4">
    <source>
        <dbReference type="ARBA" id="ARBA00022989"/>
    </source>
</evidence>
<keyword evidence="2" id="KW-1003">Cell membrane</keyword>
<gene>
    <name evidence="8" type="ORF">BST12_03560</name>
</gene>
<keyword evidence="9" id="KW-1185">Reference proteome</keyword>
<keyword evidence="5 6" id="KW-0472">Membrane</keyword>
<organism evidence="8 9">
    <name type="scientific">Mycobacterium angelicum</name>
    <dbReference type="NCBI Taxonomy" id="470074"/>
    <lineage>
        <taxon>Bacteria</taxon>
        <taxon>Bacillati</taxon>
        <taxon>Actinomycetota</taxon>
        <taxon>Actinomycetes</taxon>
        <taxon>Mycobacteriales</taxon>
        <taxon>Mycobacteriaceae</taxon>
        <taxon>Mycobacterium</taxon>
    </lineage>
</organism>
<accession>A0A1X0A5M5</accession>
<evidence type="ECO:0000256" key="5">
    <source>
        <dbReference type="ARBA" id="ARBA00023136"/>
    </source>
</evidence>
<proteinExistence type="predicted"/>
<keyword evidence="3 6" id="KW-0812">Transmembrane</keyword>
<protein>
    <recommendedName>
        <fullName evidence="7">MrpA C-terminal/MbhD domain-containing protein</fullName>
    </recommendedName>
</protein>
<dbReference type="EMBL" id="MVHE01000003">
    <property type="protein sequence ID" value="ORA25371.1"/>
    <property type="molecule type" value="Genomic_DNA"/>
</dbReference>
<dbReference type="AlphaFoldDB" id="A0A1X0A5M5"/>
<comment type="caution">
    <text evidence="8">The sequence shown here is derived from an EMBL/GenBank/DDBJ whole genome shotgun (WGS) entry which is preliminary data.</text>
</comment>
<reference evidence="8 9" key="1">
    <citation type="submission" date="2017-02" db="EMBL/GenBank/DDBJ databases">
        <title>The new phylogeny of genus Mycobacterium.</title>
        <authorList>
            <person name="Tortoli E."/>
            <person name="Trovato A."/>
            <person name="Cirillo D.M."/>
        </authorList>
    </citation>
    <scope>NUCLEOTIDE SEQUENCE [LARGE SCALE GENOMIC DNA]</scope>
    <source>
        <strain evidence="8 9">DSM 45057</strain>
    </source>
</reference>
<dbReference type="Pfam" id="PF13244">
    <property type="entry name" value="MbhD"/>
    <property type="match status" value="1"/>
</dbReference>
<name>A0A1X0A5M5_MYCAN</name>